<organism evidence="2 3">
    <name type="scientific">Dreissena polymorpha</name>
    <name type="common">Zebra mussel</name>
    <name type="synonym">Mytilus polymorpha</name>
    <dbReference type="NCBI Taxonomy" id="45954"/>
    <lineage>
        <taxon>Eukaryota</taxon>
        <taxon>Metazoa</taxon>
        <taxon>Spiralia</taxon>
        <taxon>Lophotrochozoa</taxon>
        <taxon>Mollusca</taxon>
        <taxon>Bivalvia</taxon>
        <taxon>Autobranchia</taxon>
        <taxon>Heteroconchia</taxon>
        <taxon>Euheterodonta</taxon>
        <taxon>Imparidentia</taxon>
        <taxon>Neoheterodontei</taxon>
        <taxon>Myida</taxon>
        <taxon>Dreissenoidea</taxon>
        <taxon>Dreissenidae</taxon>
        <taxon>Dreissena</taxon>
    </lineage>
</organism>
<keyword evidence="1" id="KW-0732">Signal</keyword>
<name>A0A9D4DIN4_DREPO</name>
<evidence type="ECO:0000313" key="3">
    <source>
        <dbReference type="Proteomes" id="UP000828390"/>
    </source>
</evidence>
<dbReference type="SUPFAM" id="SSF52540">
    <property type="entry name" value="P-loop containing nucleoside triphosphate hydrolases"/>
    <property type="match status" value="1"/>
</dbReference>
<dbReference type="Proteomes" id="UP000828390">
    <property type="component" value="Unassembled WGS sequence"/>
</dbReference>
<gene>
    <name evidence="2" type="ORF">DPMN_183728</name>
</gene>
<dbReference type="AlphaFoldDB" id="A0A9D4DIN4"/>
<feature type="signal peptide" evidence="1">
    <location>
        <begin position="1"/>
        <end position="19"/>
    </location>
</feature>
<evidence type="ECO:0000313" key="2">
    <source>
        <dbReference type="EMBL" id="KAH3749235.1"/>
    </source>
</evidence>
<reference evidence="2" key="1">
    <citation type="journal article" date="2019" name="bioRxiv">
        <title>The Genome of the Zebra Mussel, Dreissena polymorpha: A Resource for Invasive Species Research.</title>
        <authorList>
            <person name="McCartney M.A."/>
            <person name="Auch B."/>
            <person name="Kono T."/>
            <person name="Mallez S."/>
            <person name="Zhang Y."/>
            <person name="Obille A."/>
            <person name="Becker A."/>
            <person name="Abrahante J.E."/>
            <person name="Garbe J."/>
            <person name="Badalamenti J.P."/>
            <person name="Herman A."/>
            <person name="Mangelson H."/>
            <person name="Liachko I."/>
            <person name="Sullivan S."/>
            <person name="Sone E.D."/>
            <person name="Koren S."/>
            <person name="Silverstein K.A.T."/>
            <person name="Beckman K.B."/>
            <person name="Gohl D.M."/>
        </authorList>
    </citation>
    <scope>NUCLEOTIDE SEQUENCE</scope>
    <source>
        <strain evidence="2">Duluth1</strain>
        <tissue evidence="2">Whole animal</tissue>
    </source>
</reference>
<keyword evidence="3" id="KW-1185">Reference proteome</keyword>
<proteinExistence type="predicted"/>
<reference evidence="2" key="2">
    <citation type="submission" date="2020-11" db="EMBL/GenBank/DDBJ databases">
        <authorList>
            <person name="McCartney M.A."/>
            <person name="Auch B."/>
            <person name="Kono T."/>
            <person name="Mallez S."/>
            <person name="Becker A."/>
            <person name="Gohl D.M."/>
            <person name="Silverstein K.A.T."/>
            <person name="Koren S."/>
            <person name="Bechman K.B."/>
            <person name="Herman A."/>
            <person name="Abrahante J.E."/>
            <person name="Garbe J."/>
        </authorList>
    </citation>
    <scope>NUCLEOTIDE SEQUENCE</scope>
    <source>
        <strain evidence="2">Duluth1</strain>
        <tissue evidence="2">Whole animal</tissue>
    </source>
</reference>
<dbReference type="EMBL" id="JAIWYP010000010">
    <property type="protein sequence ID" value="KAH3749235.1"/>
    <property type="molecule type" value="Genomic_DNA"/>
</dbReference>
<accession>A0A9D4DIN4</accession>
<evidence type="ECO:0000256" key="1">
    <source>
        <dbReference type="SAM" id="SignalP"/>
    </source>
</evidence>
<comment type="caution">
    <text evidence="2">The sequence shown here is derived from an EMBL/GenBank/DDBJ whole genome shotgun (WGS) entry which is preliminary data.</text>
</comment>
<sequence length="146" mass="16171">MSNIYFLMSVSQLVLSCKSEEVPVTTRKNRVLVTHAIHWLPHVDTIIMVTNGKISEMGSYEALLSRDGAFSKLMKTYLSEHQTDKKEAGCEEEEGMPSVSASARLSISLNCPVHLLCSLEGFSKKNPSSKRWKNLIICLTPDLVGG</sequence>
<dbReference type="Gene3D" id="3.40.50.300">
    <property type="entry name" value="P-loop containing nucleotide triphosphate hydrolases"/>
    <property type="match status" value="1"/>
</dbReference>
<dbReference type="InterPro" id="IPR027417">
    <property type="entry name" value="P-loop_NTPase"/>
</dbReference>
<feature type="chain" id="PRO_5038866696" evidence="1">
    <location>
        <begin position="20"/>
        <end position="146"/>
    </location>
</feature>
<protein>
    <submittedName>
        <fullName evidence="2">Uncharacterized protein</fullName>
    </submittedName>
</protein>